<dbReference type="GO" id="GO:0015740">
    <property type="term" value="P:C4-dicarboxylate transport"/>
    <property type="evidence" value="ECO:0007669"/>
    <property type="project" value="TreeGrafter"/>
</dbReference>
<evidence type="ECO:0000313" key="11">
    <source>
        <dbReference type="EMBL" id="MBE3639228.1"/>
    </source>
</evidence>
<dbReference type="GO" id="GO:0005886">
    <property type="term" value="C:plasma membrane"/>
    <property type="evidence" value="ECO:0007669"/>
    <property type="project" value="UniProtKB-SubCell"/>
</dbReference>
<dbReference type="GO" id="GO:0022857">
    <property type="term" value="F:transmembrane transporter activity"/>
    <property type="evidence" value="ECO:0007669"/>
    <property type="project" value="UniProtKB-UniRule"/>
</dbReference>
<comment type="function">
    <text evidence="9">Part of the tripartite ATP-independent periplasmic (TRAP) transport system.</text>
</comment>
<feature type="transmembrane region" description="Helical" evidence="9">
    <location>
        <begin position="60"/>
        <end position="80"/>
    </location>
</feature>
<dbReference type="AlphaFoldDB" id="A0A8J6YTZ9"/>
<feature type="transmembrane region" description="Helical" evidence="9">
    <location>
        <begin position="101"/>
        <end position="122"/>
    </location>
</feature>
<evidence type="ECO:0000256" key="4">
    <source>
        <dbReference type="ARBA" id="ARBA00022519"/>
    </source>
</evidence>
<keyword evidence="7 9" id="KW-0472">Membrane</keyword>
<feature type="transmembrane region" description="Helical" evidence="9">
    <location>
        <begin position="142"/>
        <end position="168"/>
    </location>
</feature>
<evidence type="ECO:0000256" key="8">
    <source>
        <dbReference type="ARBA" id="ARBA00038436"/>
    </source>
</evidence>
<protein>
    <recommendedName>
        <fullName evidence="9">TRAP transporter small permease protein</fullName>
    </recommendedName>
</protein>
<gene>
    <name evidence="11" type="ORF">ICN82_13570</name>
</gene>
<comment type="caution">
    <text evidence="11">The sequence shown here is derived from an EMBL/GenBank/DDBJ whole genome shotgun (WGS) entry which is preliminary data.</text>
</comment>
<evidence type="ECO:0000256" key="7">
    <source>
        <dbReference type="ARBA" id="ARBA00023136"/>
    </source>
</evidence>
<dbReference type="EMBL" id="JACVXA010000042">
    <property type="protein sequence ID" value="MBE3639228.1"/>
    <property type="molecule type" value="Genomic_DNA"/>
</dbReference>
<accession>A0A8J6YTZ9</accession>
<keyword evidence="5 9" id="KW-0812">Transmembrane</keyword>
<keyword evidence="6 9" id="KW-1133">Transmembrane helix</keyword>
<evidence type="ECO:0000313" key="12">
    <source>
        <dbReference type="Proteomes" id="UP000609121"/>
    </source>
</evidence>
<evidence type="ECO:0000259" key="10">
    <source>
        <dbReference type="Pfam" id="PF04290"/>
    </source>
</evidence>
<dbReference type="Pfam" id="PF04290">
    <property type="entry name" value="DctQ"/>
    <property type="match status" value="1"/>
</dbReference>
<organism evidence="11 12">
    <name type="scientific">Mangrovicoccus algicola</name>
    <dbReference type="NCBI Taxonomy" id="2771008"/>
    <lineage>
        <taxon>Bacteria</taxon>
        <taxon>Pseudomonadati</taxon>
        <taxon>Pseudomonadota</taxon>
        <taxon>Alphaproteobacteria</taxon>
        <taxon>Rhodobacterales</taxon>
        <taxon>Paracoccaceae</taxon>
        <taxon>Mangrovicoccus</taxon>
    </lineage>
</organism>
<keyword evidence="2 9" id="KW-0813">Transport</keyword>
<keyword evidence="3" id="KW-1003">Cell membrane</keyword>
<comment type="subunit">
    <text evidence="9">The complex comprises the extracytoplasmic solute receptor protein and the two transmembrane proteins.</text>
</comment>
<feature type="transmembrane region" description="Helical" evidence="9">
    <location>
        <begin position="27"/>
        <end position="48"/>
    </location>
</feature>
<keyword evidence="12" id="KW-1185">Reference proteome</keyword>
<evidence type="ECO:0000256" key="6">
    <source>
        <dbReference type="ARBA" id="ARBA00022989"/>
    </source>
</evidence>
<dbReference type="InterPro" id="IPR007387">
    <property type="entry name" value="TRAP_DctQ"/>
</dbReference>
<comment type="similarity">
    <text evidence="8 9">Belongs to the TRAP transporter small permease family.</text>
</comment>
<evidence type="ECO:0000256" key="1">
    <source>
        <dbReference type="ARBA" id="ARBA00004429"/>
    </source>
</evidence>
<dbReference type="InterPro" id="IPR055348">
    <property type="entry name" value="DctQ"/>
</dbReference>
<feature type="domain" description="Tripartite ATP-independent periplasmic transporters DctQ component" evidence="10">
    <location>
        <begin position="38"/>
        <end position="169"/>
    </location>
</feature>
<comment type="subcellular location">
    <subcellularLocation>
        <location evidence="1 9">Cell inner membrane</location>
        <topology evidence="1 9">Multi-pass membrane protein</topology>
    </subcellularLocation>
</comment>
<sequence>MTGAGEPMPEGGAPVAPRLLVQLARGFAVIGGSVLVAMMLMTVTSVVLRSTLGRPISGDFELVELGSAIVIFCFLPWCQIEGGNVTVDFFTTRAGPRLRGVLDAFGALVYLALAALLLWRAVPGAEEMKLYSEQTMILRIPVWYSFFVILPAMGLLVAVTAASVAGHLRRAFGRAEGRA</sequence>
<evidence type="ECO:0000256" key="5">
    <source>
        <dbReference type="ARBA" id="ARBA00022692"/>
    </source>
</evidence>
<keyword evidence="4 9" id="KW-0997">Cell inner membrane</keyword>
<reference evidence="11" key="1">
    <citation type="submission" date="2020-09" db="EMBL/GenBank/DDBJ databases">
        <title>A novel bacterium of genus Mangrovicoccus, isolated from South China Sea.</title>
        <authorList>
            <person name="Huang H."/>
            <person name="Mo K."/>
            <person name="Hu Y."/>
        </authorList>
    </citation>
    <scope>NUCLEOTIDE SEQUENCE</scope>
    <source>
        <strain evidence="11">HB182678</strain>
    </source>
</reference>
<evidence type="ECO:0000256" key="3">
    <source>
        <dbReference type="ARBA" id="ARBA00022475"/>
    </source>
</evidence>
<name>A0A8J6YTZ9_9RHOB</name>
<dbReference type="PANTHER" id="PTHR35011:SF10">
    <property type="entry name" value="TRAP TRANSPORTER SMALL PERMEASE PROTEIN"/>
    <property type="match status" value="1"/>
</dbReference>
<dbReference type="PANTHER" id="PTHR35011">
    <property type="entry name" value="2,3-DIKETO-L-GULONATE TRAP TRANSPORTER SMALL PERMEASE PROTEIN YIAM"/>
    <property type="match status" value="1"/>
</dbReference>
<evidence type="ECO:0000256" key="9">
    <source>
        <dbReference type="RuleBase" id="RU369079"/>
    </source>
</evidence>
<dbReference type="Proteomes" id="UP000609121">
    <property type="component" value="Unassembled WGS sequence"/>
</dbReference>
<proteinExistence type="inferred from homology"/>
<evidence type="ECO:0000256" key="2">
    <source>
        <dbReference type="ARBA" id="ARBA00022448"/>
    </source>
</evidence>